<accession>A0A841FB71</accession>
<dbReference type="EMBL" id="JACHGT010000002">
    <property type="protein sequence ID" value="MBB6033024.1"/>
    <property type="molecule type" value="Genomic_DNA"/>
</dbReference>
<sequence>MQPWYGPVRPESGEPVIDLGPVDDPTSWGPPSDSRSTPTSTGADTVGDVRPTATRWLLVSVTVIVTVLATVAAMVLFQRATAESQPEAATPPSTMDELRAWVSAGTPAGTDLAPRFLEPDAGYLSVGVTAQPGVYRVHLRCGRLGTDRKAEKLAIDMRTTAGDFALEIPCPSETMTMEHTLRFDRLGALWFDAFTEPSEEGGPPWLLGLWLVPEATP</sequence>
<keyword evidence="2" id="KW-0812">Transmembrane</keyword>
<keyword evidence="2" id="KW-0472">Membrane</keyword>
<evidence type="ECO:0000256" key="2">
    <source>
        <dbReference type="SAM" id="Phobius"/>
    </source>
</evidence>
<organism evidence="3 4">
    <name type="scientific">Phytomonospora endophytica</name>
    <dbReference type="NCBI Taxonomy" id="714109"/>
    <lineage>
        <taxon>Bacteria</taxon>
        <taxon>Bacillati</taxon>
        <taxon>Actinomycetota</taxon>
        <taxon>Actinomycetes</taxon>
        <taxon>Micromonosporales</taxon>
        <taxon>Micromonosporaceae</taxon>
        <taxon>Phytomonospora</taxon>
    </lineage>
</organism>
<gene>
    <name evidence="3" type="ORF">HNR73_000871</name>
</gene>
<feature type="compositionally biased region" description="Low complexity" evidence="1">
    <location>
        <begin position="30"/>
        <end position="41"/>
    </location>
</feature>
<feature type="transmembrane region" description="Helical" evidence="2">
    <location>
        <begin position="56"/>
        <end position="77"/>
    </location>
</feature>
<dbReference type="AlphaFoldDB" id="A0A841FB71"/>
<protein>
    <submittedName>
        <fullName evidence="3">Uncharacterized protein</fullName>
    </submittedName>
</protein>
<evidence type="ECO:0000256" key="1">
    <source>
        <dbReference type="SAM" id="MobiDB-lite"/>
    </source>
</evidence>
<evidence type="ECO:0000313" key="3">
    <source>
        <dbReference type="EMBL" id="MBB6033024.1"/>
    </source>
</evidence>
<dbReference type="Proteomes" id="UP000548476">
    <property type="component" value="Unassembled WGS sequence"/>
</dbReference>
<proteinExistence type="predicted"/>
<feature type="region of interest" description="Disordered" evidence="1">
    <location>
        <begin position="1"/>
        <end position="47"/>
    </location>
</feature>
<name>A0A841FB71_9ACTN</name>
<keyword evidence="4" id="KW-1185">Reference proteome</keyword>
<dbReference type="RefSeq" id="WP_184785942.1">
    <property type="nucleotide sequence ID" value="NZ_BONT01000021.1"/>
</dbReference>
<reference evidence="3 4" key="1">
    <citation type="submission" date="2020-08" db="EMBL/GenBank/DDBJ databases">
        <title>Genomic Encyclopedia of Type Strains, Phase IV (KMG-IV): sequencing the most valuable type-strain genomes for metagenomic binning, comparative biology and taxonomic classification.</title>
        <authorList>
            <person name="Goeker M."/>
        </authorList>
    </citation>
    <scope>NUCLEOTIDE SEQUENCE [LARGE SCALE GENOMIC DNA]</scope>
    <source>
        <strain evidence="3 4">YIM 65646</strain>
    </source>
</reference>
<evidence type="ECO:0000313" key="4">
    <source>
        <dbReference type="Proteomes" id="UP000548476"/>
    </source>
</evidence>
<comment type="caution">
    <text evidence="3">The sequence shown here is derived from an EMBL/GenBank/DDBJ whole genome shotgun (WGS) entry which is preliminary data.</text>
</comment>
<keyword evidence="2" id="KW-1133">Transmembrane helix</keyword>